<dbReference type="Proteomes" id="UP000060016">
    <property type="component" value="Chromosome"/>
</dbReference>
<keyword evidence="1" id="KW-0812">Transmembrane</keyword>
<reference evidence="3 4" key="1">
    <citation type="submission" date="2015-08" db="EMBL/GenBank/DDBJ databases">
        <authorList>
            <person name="Babu N.S."/>
            <person name="Beckwith C.J."/>
            <person name="Beseler K.G."/>
            <person name="Brison A."/>
            <person name="Carone J.V."/>
            <person name="Caskin T.P."/>
            <person name="Diamond M."/>
            <person name="Durham M.E."/>
            <person name="Foxe J.M."/>
            <person name="Go M."/>
            <person name="Henderson B.A."/>
            <person name="Jones I.B."/>
            <person name="McGettigan J.A."/>
            <person name="Micheletti S.J."/>
            <person name="Nasrallah M.E."/>
            <person name="Ortiz D."/>
            <person name="Piller C.R."/>
            <person name="Privatt S.R."/>
            <person name="Schneider S.L."/>
            <person name="Sharp S."/>
            <person name="Smith T.C."/>
            <person name="Stanton J.D."/>
            <person name="Ullery H.E."/>
            <person name="Wilson R.J."/>
            <person name="Serrano M.G."/>
            <person name="Buck G."/>
            <person name="Lee V."/>
            <person name="Wang Y."/>
            <person name="Carvalho R."/>
            <person name="Voegtly L."/>
            <person name="Shi R."/>
            <person name="Duckworth R."/>
            <person name="Johnson A."/>
            <person name="Loviza R."/>
            <person name="Walstead R."/>
            <person name="Shah Z."/>
            <person name="Kiflezghi M."/>
            <person name="Wade K."/>
            <person name="Ball S.L."/>
            <person name="Bradley K.W."/>
            <person name="Asai D.J."/>
            <person name="Bowman C.A."/>
            <person name="Russell D.A."/>
            <person name="Pope W.H."/>
            <person name="Jacobs-Sera D."/>
            <person name="Hendrix R.W."/>
            <person name="Hatfull G.F."/>
        </authorList>
    </citation>
    <scope>NUCLEOTIDE SEQUENCE [LARGE SCALE GENOMIC DNA]</scope>
    <source>
        <strain evidence="3 4">PUDD_83A45</strain>
    </source>
</reference>
<protein>
    <recommendedName>
        <fullName evidence="2">Thioredoxin-like fold domain-containing protein</fullName>
    </recommendedName>
</protein>
<dbReference type="STRING" id="156976.AK829_00040"/>
<accession>A0A0K1R8T2</accession>
<evidence type="ECO:0000313" key="4">
    <source>
        <dbReference type="Proteomes" id="UP000060016"/>
    </source>
</evidence>
<evidence type="ECO:0000313" key="3">
    <source>
        <dbReference type="EMBL" id="AKV57835.1"/>
    </source>
</evidence>
<dbReference type="InterPro" id="IPR036249">
    <property type="entry name" value="Thioredoxin-like_sf"/>
</dbReference>
<evidence type="ECO:0000259" key="2">
    <source>
        <dbReference type="Pfam" id="PF13462"/>
    </source>
</evidence>
<sequence>MTTRKVQNPNSKGGSAFIWAVVAVIAIAALVFGLIIFNGNKAREEMREAQMADMTGITVEWADGEDLIHLKGANPDAPTGQLYEDFSCGFCAELHEETDAEMLQALRDGSINVELRPMVFLDRGAVSHSTNSLAAVLALISHGELDTAFTLRDYLFLNQAQMISKSNPDKLADLAKDYGASEEAVADIRESTFVEAAQKMGMDNLNVQRTDTGEDPYTPRVRFEGQDVDGVSDEGKTWVEVLTESK</sequence>
<evidence type="ECO:0000256" key="1">
    <source>
        <dbReference type="SAM" id="Phobius"/>
    </source>
</evidence>
<gene>
    <name evidence="3" type="ORF">AK829_00040</name>
</gene>
<keyword evidence="1" id="KW-1133">Transmembrane helix</keyword>
<dbReference type="CDD" id="cd02972">
    <property type="entry name" value="DsbA_family"/>
    <property type="match status" value="1"/>
</dbReference>
<dbReference type="KEGG" id="crie:AK829_00040"/>
<dbReference type="AlphaFoldDB" id="A0A0K1R8T2"/>
<dbReference type="RefSeq" id="WP_052203188.1">
    <property type="nucleotide sequence ID" value="NZ_CP012342.1"/>
</dbReference>
<name>A0A0K1R8T2_9CORY</name>
<keyword evidence="4" id="KW-1185">Reference proteome</keyword>
<keyword evidence="1" id="KW-0472">Membrane</keyword>
<dbReference type="InterPro" id="IPR012336">
    <property type="entry name" value="Thioredoxin-like_fold"/>
</dbReference>
<organism evidence="3 4">
    <name type="scientific">Corynebacterium riegelii</name>
    <dbReference type="NCBI Taxonomy" id="156976"/>
    <lineage>
        <taxon>Bacteria</taxon>
        <taxon>Bacillati</taxon>
        <taxon>Actinomycetota</taxon>
        <taxon>Actinomycetes</taxon>
        <taxon>Mycobacteriales</taxon>
        <taxon>Corynebacteriaceae</taxon>
        <taxon>Corynebacterium</taxon>
    </lineage>
</organism>
<dbReference type="Gene3D" id="3.40.30.10">
    <property type="entry name" value="Glutaredoxin"/>
    <property type="match status" value="1"/>
</dbReference>
<dbReference type="SUPFAM" id="SSF52833">
    <property type="entry name" value="Thioredoxin-like"/>
    <property type="match status" value="1"/>
</dbReference>
<dbReference type="PATRIC" id="fig|156976.3.peg.7"/>
<proteinExistence type="predicted"/>
<dbReference type="Pfam" id="PF13462">
    <property type="entry name" value="Thioredoxin_4"/>
    <property type="match status" value="1"/>
</dbReference>
<feature type="transmembrane region" description="Helical" evidence="1">
    <location>
        <begin position="16"/>
        <end position="37"/>
    </location>
</feature>
<dbReference type="EMBL" id="CP012342">
    <property type="protein sequence ID" value="AKV57835.1"/>
    <property type="molecule type" value="Genomic_DNA"/>
</dbReference>
<feature type="domain" description="Thioredoxin-like fold" evidence="2">
    <location>
        <begin position="75"/>
        <end position="210"/>
    </location>
</feature>